<reference evidence="1 2" key="1">
    <citation type="submission" date="2016-10" db="EMBL/GenBank/DDBJ databases">
        <authorList>
            <person name="de Groot N.N."/>
        </authorList>
    </citation>
    <scope>NUCLEOTIDE SEQUENCE [LARGE SCALE GENOMIC DNA]</scope>
    <source>
        <strain evidence="1 2">CGMCC 1.3702</strain>
    </source>
</reference>
<organism evidence="1 2">
    <name type="scientific">Lentibacillus halodurans</name>
    <dbReference type="NCBI Taxonomy" id="237679"/>
    <lineage>
        <taxon>Bacteria</taxon>
        <taxon>Bacillati</taxon>
        <taxon>Bacillota</taxon>
        <taxon>Bacilli</taxon>
        <taxon>Bacillales</taxon>
        <taxon>Bacillaceae</taxon>
        <taxon>Lentibacillus</taxon>
    </lineage>
</organism>
<keyword evidence="2" id="KW-1185">Reference proteome</keyword>
<name>A0A1I0WYH5_9BACI</name>
<dbReference type="AlphaFoldDB" id="A0A1I0WYH5"/>
<gene>
    <name evidence="1" type="ORF">SAMN04488072_10421</name>
</gene>
<dbReference type="RefSeq" id="WP_425283891.1">
    <property type="nucleotide sequence ID" value="NZ_FOJW01000004.1"/>
</dbReference>
<protein>
    <submittedName>
        <fullName evidence="1">Restriction system protein</fullName>
    </submittedName>
</protein>
<evidence type="ECO:0000313" key="2">
    <source>
        <dbReference type="Proteomes" id="UP000198642"/>
    </source>
</evidence>
<accession>A0A1I0WYH5</accession>
<dbReference type="Proteomes" id="UP000198642">
    <property type="component" value="Unassembled WGS sequence"/>
</dbReference>
<proteinExistence type="predicted"/>
<dbReference type="STRING" id="237679.SAMN04488072_10421"/>
<sequence>MVGKVTESHFYDNSIGISDYPNHIKVNLEEITVDRDSLSQAVKNSLGSVLTVFRVGDLEVKLNS</sequence>
<evidence type="ECO:0000313" key="1">
    <source>
        <dbReference type="EMBL" id="SFA93832.1"/>
    </source>
</evidence>
<dbReference type="EMBL" id="FOJW01000004">
    <property type="protein sequence ID" value="SFA93832.1"/>
    <property type="molecule type" value="Genomic_DNA"/>
</dbReference>